<dbReference type="Pfam" id="PF12710">
    <property type="entry name" value="HAD"/>
    <property type="match status" value="1"/>
</dbReference>
<sequence length="223" mass="25213">MKLALFDLDNTLLDGDSDYLWGEYMCELGIVDRDAYAKGNEQFHADYREGKLDIHAYLRFALEPLSRYSVEDLHRHRASFIDQEIRQRVSKASLELVDEHRQAGDQLIMITATNDFVTRPIADIFGIDVLLASDAEMKDGCYTGQATGTPCFQDGKLTKLETWLREQGVNDIDIPLRSASFYSDSRNDLPLLSRVGRPVCVNPDPVLLATANDRGWPVIKLIC</sequence>
<organism evidence="4 5">
    <name type="scientific">Allohahella marinimesophila</name>
    <dbReference type="NCBI Taxonomy" id="1054972"/>
    <lineage>
        <taxon>Bacteria</taxon>
        <taxon>Pseudomonadati</taxon>
        <taxon>Pseudomonadota</taxon>
        <taxon>Gammaproteobacteria</taxon>
        <taxon>Oceanospirillales</taxon>
        <taxon>Hahellaceae</taxon>
        <taxon>Allohahella</taxon>
    </lineage>
</organism>
<dbReference type="NCBIfam" id="TIGR01488">
    <property type="entry name" value="HAD-SF-IB"/>
    <property type="match status" value="1"/>
</dbReference>
<dbReference type="NCBIfam" id="TIGR01490">
    <property type="entry name" value="HAD-SF-IB-hyp1"/>
    <property type="match status" value="1"/>
</dbReference>
<keyword evidence="1" id="KW-0479">Metal-binding</keyword>
<dbReference type="InterPro" id="IPR006385">
    <property type="entry name" value="HAD_hydro_SerB1"/>
</dbReference>
<dbReference type="SUPFAM" id="SSF56784">
    <property type="entry name" value="HAD-like"/>
    <property type="match status" value="1"/>
</dbReference>
<dbReference type="GO" id="GO:0016787">
    <property type="term" value="F:hydrolase activity"/>
    <property type="evidence" value="ECO:0007669"/>
    <property type="project" value="UniProtKB-KW"/>
</dbReference>
<dbReference type="InterPro" id="IPR050582">
    <property type="entry name" value="HAD-like_SerB"/>
</dbReference>
<keyword evidence="5" id="KW-1185">Reference proteome</keyword>
<dbReference type="Gene3D" id="1.20.1440.100">
    <property type="entry name" value="SG protein - dephosphorylation function"/>
    <property type="match status" value="1"/>
</dbReference>
<dbReference type="RefSeq" id="WP_344806967.1">
    <property type="nucleotide sequence ID" value="NZ_BAABBO010000011.1"/>
</dbReference>
<keyword evidence="2 4" id="KW-0378">Hydrolase</keyword>
<keyword evidence="3" id="KW-0460">Magnesium</keyword>
<accession>A0ABP7PJE6</accession>
<evidence type="ECO:0000313" key="4">
    <source>
        <dbReference type="EMBL" id="GAA3966665.1"/>
    </source>
</evidence>
<name>A0ABP7PJE6_9GAMM</name>
<dbReference type="Gene3D" id="3.40.50.1000">
    <property type="entry name" value="HAD superfamily/HAD-like"/>
    <property type="match status" value="1"/>
</dbReference>
<dbReference type="CDD" id="cd02612">
    <property type="entry name" value="HAD_PGPPase"/>
    <property type="match status" value="1"/>
</dbReference>
<dbReference type="EMBL" id="BAABBO010000011">
    <property type="protein sequence ID" value="GAA3966665.1"/>
    <property type="molecule type" value="Genomic_DNA"/>
</dbReference>
<evidence type="ECO:0000256" key="3">
    <source>
        <dbReference type="ARBA" id="ARBA00022842"/>
    </source>
</evidence>
<dbReference type="InterPro" id="IPR036412">
    <property type="entry name" value="HAD-like_sf"/>
</dbReference>
<dbReference type="PANTHER" id="PTHR43344">
    <property type="entry name" value="PHOSPHOSERINE PHOSPHATASE"/>
    <property type="match status" value="1"/>
</dbReference>
<reference evidence="5" key="1">
    <citation type="journal article" date="2019" name="Int. J. Syst. Evol. Microbiol.">
        <title>The Global Catalogue of Microorganisms (GCM) 10K type strain sequencing project: providing services to taxonomists for standard genome sequencing and annotation.</title>
        <authorList>
            <consortium name="The Broad Institute Genomics Platform"/>
            <consortium name="The Broad Institute Genome Sequencing Center for Infectious Disease"/>
            <person name="Wu L."/>
            <person name="Ma J."/>
        </authorList>
    </citation>
    <scope>NUCLEOTIDE SEQUENCE [LARGE SCALE GENOMIC DNA]</scope>
    <source>
        <strain evidence="5">JCM 17555</strain>
    </source>
</reference>
<comment type="caution">
    <text evidence="4">The sequence shown here is derived from an EMBL/GenBank/DDBJ whole genome shotgun (WGS) entry which is preliminary data.</text>
</comment>
<dbReference type="Proteomes" id="UP001501337">
    <property type="component" value="Unassembled WGS sequence"/>
</dbReference>
<dbReference type="PANTHER" id="PTHR43344:SF13">
    <property type="entry name" value="PHOSPHATASE RV3661-RELATED"/>
    <property type="match status" value="1"/>
</dbReference>
<dbReference type="InterPro" id="IPR023214">
    <property type="entry name" value="HAD_sf"/>
</dbReference>
<evidence type="ECO:0000256" key="2">
    <source>
        <dbReference type="ARBA" id="ARBA00022801"/>
    </source>
</evidence>
<evidence type="ECO:0000313" key="5">
    <source>
        <dbReference type="Proteomes" id="UP001501337"/>
    </source>
</evidence>
<evidence type="ECO:0000256" key="1">
    <source>
        <dbReference type="ARBA" id="ARBA00022723"/>
    </source>
</evidence>
<gene>
    <name evidence="4" type="ORF">GCM10022278_25650</name>
</gene>
<protein>
    <submittedName>
        <fullName evidence="4">HAD family hydrolase</fullName>
    </submittedName>
</protein>
<proteinExistence type="predicted"/>